<organism evidence="1 2">
    <name type="scientific">Morella rubra</name>
    <name type="common">Chinese bayberry</name>
    <dbReference type="NCBI Taxonomy" id="262757"/>
    <lineage>
        <taxon>Eukaryota</taxon>
        <taxon>Viridiplantae</taxon>
        <taxon>Streptophyta</taxon>
        <taxon>Embryophyta</taxon>
        <taxon>Tracheophyta</taxon>
        <taxon>Spermatophyta</taxon>
        <taxon>Magnoliopsida</taxon>
        <taxon>eudicotyledons</taxon>
        <taxon>Gunneridae</taxon>
        <taxon>Pentapetalae</taxon>
        <taxon>rosids</taxon>
        <taxon>fabids</taxon>
        <taxon>Fagales</taxon>
        <taxon>Myricaceae</taxon>
        <taxon>Morella</taxon>
    </lineage>
</organism>
<dbReference type="Proteomes" id="UP000516437">
    <property type="component" value="Chromosome 1"/>
</dbReference>
<reference evidence="1 2" key="1">
    <citation type="journal article" date="2019" name="Plant Biotechnol. J.">
        <title>The red bayberry genome and genetic basis of sex determination.</title>
        <authorList>
            <person name="Jia H.M."/>
            <person name="Jia H.J."/>
            <person name="Cai Q.L."/>
            <person name="Wang Y."/>
            <person name="Zhao H.B."/>
            <person name="Yang W.F."/>
            <person name="Wang G.Y."/>
            <person name="Li Y.H."/>
            <person name="Zhan D.L."/>
            <person name="Shen Y.T."/>
            <person name="Niu Q.F."/>
            <person name="Chang L."/>
            <person name="Qiu J."/>
            <person name="Zhao L."/>
            <person name="Xie H.B."/>
            <person name="Fu W.Y."/>
            <person name="Jin J."/>
            <person name="Li X.W."/>
            <person name="Jiao Y."/>
            <person name="Zhou C.C."/>
            <person name="Tu T."/>
            <person name="Chai C.Y."/>
            <person name="Gao J.L."/>
            <person name="Fan L.J."/>
            <person name="van de Weg E."/>
            <person name="Wang J.Y."/>
            <person name="Gao Z.S."/>
        </authorList>
    </citation>
    <scope>NUCLEOTIDE SEQUENCE [LARGE SCALE GENOMIC DNA]</scope>
    <source>
        <tissue evidence="1">Leaves</tissue>
    </source>
</reference>
<evidence type="ECO:0000313" key="1">
    <source>
        <dbReference type="EMBL" id="KAB1227115.1"/>
    </source>
</evidence>
<dbReference type="AlphaFoldDB" id="A0A6A1WP84"/>
<comment type="caution">
    <text evidence="1">The sequence shown here is derived from an EMBL/GenBank/DDBJ whole genome shotgun (WGS) entry which is preliminary data.</text>
</comment>
<evidence type="ECO:0000313" key="2">
    <source>
        <dbReference type="Proteomes" id="UP000516437"/>
    </source>
</evidence>
<evidence type="ECO:0008006" key="3">
    <source>
        <dbReference type="Google" id="ProtNLM"/>
    </source>
</evidence>
<dbReference type="EMBL" id="RXIC02000019">
    <property type="protein sequence ID" value="KAB1227115.1"/>
    <property type="molecule type" value="Genomic_DNA"/>
</dbReference>
<proteinExistence type="predicted"/>
<protein>
    <recommendedName>
        <fullName evidence="3">TF-B3 domain-containing protein</fullName>
    </recommendedName>
</protein>
<accession>A0A6A1WP84</accession>
<gene>
    <name evidence="1" type="ORF">CJ030_MR1G001048</name>
</gene>
<sequence>MTEGMDLNLALYSGIGAEGAGSAAGRIYSFGHPCPRCPDVNKVKSGPEDQLLWKELSRSDIKDSHGVYIQRGDEYRVPRTNFPFFDETMQSKLMHFHRGNKYYLRGKWWKEFAVDDKKLQEGDIVRIFGLRCQSCEELRGLMMKAYSKFYTLIVD</sequence>
<keyword evidence="2" id="KW-1185">Reference proteome</keyword>
<name>A0A6A1WP84_9ROSI</name>